<evidence type="ECO:0000313" key="1">
    <source>
        <dbReference type="EMBL" id="ABR26164.1"/>
    </source>
</evidence>
<name>A6N1P4_ORYSI</name>
<protein>
    <submittedName>
        <fullName evidence="1">Uncharacterized protein</fullName>
    </submittedName>
</protein>
<dbReference type="AlphaFoldDB" id="A6N1P4"/>
<proteinExistence type="evidence at transcript level"/>
<reference evidence="1" key="1">
    <citation type="submission" date="2007-04" db="EMBL/GenBank/DDBJ databases">
        <title>A comparative transcriptome map of early and late salinity stress responses in contrasting genotypes of Oryza sativa L.</title>
        <authorList>
            <person name="Kumari S."/>
            <person name="Panjabi V."/>
            <person name="Singla-Pareek S.L."/>
            <person name="Sopory S.K."/>
            <person name="Pareek A."/>
        </authorList>
    </citation>
    <scope>NUCLEOTIDE SEQUENCE</scope>
</reference>
<organism evidence="1">
    <name type="scientific">Oryza sativa subsp. indica</name>
    <name type="common">Rice</name>
    <dbReference type="NCBI Taxonomy" id="39946"/>
    <lineage>
        <taxon>Eukaryota</taxon>
        <taxon>Viridiplantae</taxon>
        <taxon>Streptophyta</taxon>
        <taxon>Embryophyta</taxon>
        <taxon>Tracheophyta</taxon>
        <taxon>Spermatophyta</taxon>
        <taxon>Magnoliopsida</taxon>
        <taxon>Liliopsida</taxon>
        <taxon>Poales</taxon>
        <taxon>Poaceae</taxon>
        <taxon>BOP clade</taxon>
        <taxon>Oryzoideae</taxon>
        <taxon>Oryzeae</taxon>
        <taxon>Oryzinae</taxon>
        <taxon>Oryza</taxon>
        <taxon>Oryza sativa</taxon>
    </lineage>
</organism>
<feature type="non-terminal residue" evidence="1">
    <location>
        <position position="1"/>
    </location>
</feature>
<accession>A6N1P4</accession>
<sequence length="61" mass="6688">FPLGLGRSIGVGGRRWADLGGAMVTPPLLFSSHTRSRSSDDGDDNELFVDLFMFIHAFFLS</sequence>
<dbReference type="EMBL" id="EF576576">
    <property type="protein sequence ID" value="ABR26164.1"/>
    <property type="molecule type" value="mRNA"/>
</dbReference>